<dbReference type="EMBL" id="AMCI01006513">
    <property type="protein sequence ID" value="EJW94197.1"/>
    <property type="molecule type" value="Genomic_DNA"/>
</dbReference>
<accession>J9FX87</accession>
<protein>
    <submittedName>
        <fullName evidence="2">Uncharacterized protein</fullName>
    </submittedName>
</protein>
<feature type="compositionally biased region" description="Polar residues" evidence="1">
    <location>
        <begin position="23"/>
        <end position="33"/>
    </location>
</feature>
<gene>
    <name evidence="2" type="ORF">EVA_17696</name>
</gene>
<feature type="non-terminal residue" evidence="2">
    <location>
        <position position="33"/>
    </location>
</feature>
<comment type="caution">
    <text evidence="2">The sequence shown here is derived from an EMBL/GenBank/DDBJ whole genome shotgun (WGS) entry which is preliminary data.</text>
</comment>
<evidence type="ECO:0000256" key="1">
    <source>
        <dbReference type="SAM" id="MobiDB-lite"/>
    </source>
</evidence>
<name>J9FX87_9ZZZZ</name>
<evidence type="ECO:0000313" key="2">
    <source>
        <dbReference type="EMBL" id="EJW94197.1"/>
    </source>
</evidence>
<feature type="region of interest" description="Disordered" evidence="1">
    <location>
        <begin position="1"/>
        <end position="33"/>
    </location>
</feature>
<reference evidence="2" key="1">
    <citation type="journal article" date="2012" name="PLoS ONE">
        <title>Gene sets for utilization of primary and secondary nutrition supplies in the distal gut of endangered iberian lynx.</title>
        <authorList>
            <person name="Alcaide M."/>
            <person name="Messina E."/>
            <person name="Richter M."/>
            <person name="Bargiela R."/>
            <person name="Peplies J."/>
            <person name="Huws S.A."/>
            <person name="Newbold C.J."/>
            <person name="Golyshin P.N."/>
            <person name="Simon M.A."/>
            <person name="Lopez G."/>
            <person name="Yakimov M.M."/>
            <person name="Ferrer M."/>
        </authorList>
    </citation>
    <scope>NUCLEOTIDE SEQUENCE</scope>
</reference>
<dbReference type="AlphaFoldDB" id="J9FX87"/>
<feature type="compositionally biased region" description="Basic residues" evidence="1">
    <location>
        <begin position="9"/>
        <end position="22"/>
    </location>
</feature>
<sequence>MTEETKTRLQPKKLRSRLKLKTQQKLPLRSLQS</sequence>
<proteinExistence type="predicted"/>
<organism evidence="2">
    <name type="scientific">gut metagenome</name>
    <dbReference type="NCBI Taxonomy" id="749906"/>
    <lineage>
        <taxon>unclassified sequences</taxon>
        <taxon>metagenomes</taxon>
        <taxon>organismal metagenomes</taxon>
    </lineage>
</organism>